<keyword evidence="2" id="KW-0472">Membrane</keyword>
<sequence length="417" mass="44276">MSTESPLPGDPEPFSDPESLADAAPLAEDDGVLYDDEVAPQPGILGFTLRELLIVGVWLVAFVTSFFPVYAHAGGASLWGQGIQWVLALGLPTAAVFLIVLRRFSPDGIRRVGSLGIDQFASVAFSVSALYWATVNWDLAAVSAATDEFALTWLTIVQFVAALALVVITVFAPLIPGLRDDFHGRLVTLAHRNANPVRPVIARPRPEKPAPAPQESPVTDPELSGEHTTDEIADLGLGDRVSSTAHASSRDLGATPGAGAEIGLGTTVGADDSDYLPAYARTSRRQFNPDHEQDAVAADLAEESESTRSEVAEPAPVDDRTGVIEDLDATAPREVAAPAATSTEAPVEETVEPASSQPFWALAPTERDVVDERGEPLFRVGPTAWALVIEDRGGAFVIRHDDGRIGYLHDIADITKG</sequence>
<feature type="transmembrane region" description="Helical" evidence="2">
    <location>
        <begin position="153"/>
        <end position="175"/>
    </location>
</feature>
<evidence type="ECO:0000313" key="3">
    <source>
        <dbReference type="EMBL" id="GGD85486.1"/>
    </source>
</evidence>
<dbReference type="Proteomes" id="UP000629365">
    <property type="component" value="Unassembled WGS sequence"/>
</dbReference>
<feature type="transmembrane region" description="Helical" evidence="2">
    <location>
        <begin position="83"/>
        <end position="101"/>
    </location>
</feature>
<feature type="region of interest" description="Disordered" evidence="1">
    <location>
        <begin position="1"/>
        <end position="21"/>
    </location>
</feature>
<protein>
    <submittedName>
        <fullName evidence="3">Uncharacterized protein</fullName>
    </submittedName>
</protein>
<keyword evidence="2" id="KW-1133">Transmembrane helix</keyword>
<reference evidence="4" key="1">
    <citation type="journal article" date="2019" name="Int. J. Syst. Evol. Microbiol.">
        <title>The Global Catalogue of Microorganisms (GCM) 10K type strain sequencing project: providing services to taxonomists for standard genome sequencing and annotation.</title>
        <authorList>
            <consortium name="The Broad Institute Genomics Platform"/>
            <consortium name="The Broad Institute Genome Sequencing Center for Infectious Disease"/>
            <person name="Wu L."/>
            <person name="Ma J."/>
        </authorList>
    </citation>
    <scope>NUCLEOTIDE SEQUENCE [LARGE SCALE GENOMIC DNA]</scope>
    <source>
        <strain evidence="4">CCM 7640</strain>
    </source>
</reference>
<comment type="caution">
    <text evidence="3">The sequence shown here is derived from an EMBL/GenBank/DDBJ whole genome shotgun (WGS) entry which is preliminary data.</text>
</comment>
<dbReference type="EMBL" id="BMCM01000005">
    <property type="protein sequence ID" value="GGD85486.1"/>
    <property type="molecule type" value="Genomic_DNA"/>
</dbReference>
<feature type="region of interest" description="Disordered" evidence="1">
    <location>
        <begin position="244"/>
        <end position="272"/>
    </location>
</feature>
<feature type="region of interest" description="Disordered" evidence="1">
    <location>
        <begin position="198"/>
        <end position="227"/>
    </location>
</feature>
<gene>
    <name evidence="3" type="ORF">GCM10007269_30510</name>
</gene>
<accession>A0ABQ1S0G9</accession>
<evidence type="ECO:0000256" key="2">
    <source>
        <dbReference type="SAM" id="Phobius"/>
    </source>
</evidence>
<keyword evidence="4" id="KW-1185">Reference proteome</keyword>
<organism evidence="3 4">
    <name type="scientific">Microbacterium murale</name>
    <dbReference type="NCBI Taxonomy" id="1081040"/>
    <lineage>
        <taxon>Bacteria</taxon>
        <taxon>Bacillati</taxon>
        <taxon>Actinomycetota</taxon>
        <taxon>Actinomycetes</taxon>
        <taxon>Micrococcales</taxon>
        <taxon>Microbacteriaceae</taxon>
        <taxon>Microbacterium</taxon>
    </lineage>
</organism>
<dbReference type="RefSeq" id="WP_229703182.1">
    <property type="nucleotide sequence ID" value="NZ_BMCM01000005.1"/>
</dbReference>
<proteinExistence type="predicted"/>
<name>A0ABQ1S0G9_9MICO</name>
<feature type="transmembrane region" description="Helical" evidence="2">
    <location>
        <begin position="52"/>
        <end position="71"/>
    </location>
</feature>
<evidence type="ECO:0000256" key="1">
    <source>
        <dbReference type="SAM" id="MobiDB-lite"/>
    </source>
</evidence>
<keyword evidence="2" id="KW-0812">Transmembrane</keyword>
<feature type="transmembrane region" description="Helical" evidence="2">
    <location>
        <begin position="113"/>
        <end position="133"/>
    </location>
</feature>
<evidence type="ECO:0000313" key="4">
    <source>
        <dbReference type="Proteomes" id="UP000629365"/>
    </source>
</evidence>